<feature type="coiled-coil region" evidence="1">
    <location>
        <begin position="4"/>
        <end position="55"/>
    </location>
</feature>
<dbReference type="GO" id="GO:0005770">
    <property type="term" value="C:late endosome"/>
    <property type="evidence" value="ECO:0007669"/>
    <property type="project" value="TreeGrafter"/>
</dbReference>
<feature type="coiled-coil region" evidence="1">
    <location>
        <begin position="592"/>
        <end position="626"/>
    </location>
</feature>
<dbReference type="GO" id="GO:0072383">
    <property type="term" value="P:plus-end-directed vesicle transport along microtubule"/>
    <property type="evidence" value="ECO:0007669"/>
    <property type="project" value="TreeGrafter"/>
</dbReference>
<dbReference type="AlphaFoldDB" id="A0A813KGF8"/>
<sequence length="1223" mass="128805">MSAGSEAIAQVAELQKQLEAAEAAADAALEAAEAAATDDEQRQAFQARIAELEQQLATAAPAAAADPLANLGDKDGWGDLNFGTADAPSAAGHDEALATAQELGTKLEDSEARSQGLQARIAELETQLTSARAEVAPPASADRLPNLDDKLVLSRLIEHLAKKCHYRTEKRRQDDGWGDLDLGTPAASVAAATLPDEASVQAKRELEQQLQESEARSRDFQEQLECLKDGMSAGSEAIAQVAELQKQLEAAEAAADAALEAAEAAATDDEQRQAFQARIAELEQQLATVAPAAAADPLANLGDKARAPGKRFERVSKHHPDGLGDLNFGTADAPSAAGHDEALATAQELGTKLEDSEARSQGLQARIAELETQLTSARAEVAPPAAADRLPNLDDKLVLSRLIEHLAKKCHYRTEKRRQDDGWGDLDLGTPAASVAAATLPDEASVQAKRELEQQLQESEARSRDFQEQLECLKDGMSAGSEAIAQVSELQKQLEAAEAAADAALEAAEAAATDDEQRQAFQARIAELEQQLATVAPAAAADPLANLGDKARAPGKRFERVSKHHPDGWGDLNFGTADAPSAAGHDEALATAQELGTKLEDSEARSQGLQARIAELETQLTSARAEVAPPAAADRLPNLDDKDDGWGDLDLGTPAASVAAATLPDEASVQAMRELEQQLQESEARSRDFQEQLECLKDGMSAGSEAIAQVAELQKQLEAAEAAADAALEAAEAAATDDEQRQAFQARIAELEQQLAAAAAAEPLTRSAASVESNLHESVQMSQESQARGEGLQARIEELESQLAARADTMPAATAFPLAQDDGWGDLDLGAPAANVAAATLPDEASVQAKLELELEQQLQESEASRQGLQARIAELENQLAAKALSSQGGSSQDERSASRLDLLDQVSAGQVFDLTAGDEDDGWGELDLGTPAASVAAAPLPDEGSVQAKRELEQQLQESEARSRDFQEQLECLKDGMSAGSEAMARVAELQKQLEAAEAAAADNEQRQAFQARIAELEQQLATKADVAPAAAADLLANLDDGWGDFDVGADAQAAPVDSEALTKAKLELEQKFQASEARIAELESQLAAKADSTPAAIAAVQDDGWGDLDLGTPAASVAAAPLPDEASVQAKRELEQQLQESEARSRDFQEQLECLKDGMSAGSEAMARVAELQKQLEAAEAAAADNEQRQAFQARIAELEQQLATKADVAPAAAADPLANL</sequence>
<feature type="coiled-coil region" evidence="1">
    <location>
        <begin position="346"/>
        <end position="380"/>
    </location>
</feature>
<evidence type="ECO:0000256" key="2">
    <source>
        <dbReference type="SAM" id="MobiDB-lite"/>
    </source>
</evidence>
<feature type="coiled-coil region" evidence="1">
    <location>
        <begin position="100"/>
        <end position="134"/>
    </location>
</feature>
<dbReference type="EMBL" id="CAJNNW010029760">
    <property type="protein sequence ID" value="CAE8701408.1"/>
    <property type="molecule type" value="Genomic_DNA"/>
</dbReference>
<accession>A0A813KGF8</accession>
<feature type="coiled-coil region" evidence="1">
    <location>
        <begin position="196"/>
        <end position="285"/>
    </location>
</feature>
<evidence type="ECO:0000313" key="4">
    <source>
        <dbReference type="Proteomes" id="UP000626109"/>
    </source>
</evidence>
<dbReference type="Proteomes" id="UP000626109">
    <property type="component" value="Unassembled WGS sequence"/>
</dbReference>
<dbReference type="PANTHER" id="PTHR46753">
    <property type="entry name" value="FYVE AND COILED-COIL DOMAIN-CONTAINING PROTEIN 1"/>
    <property type="match status" value="1"/>
</dbReference>
<feature type="coiled-coil region" evidence="1">
    <location>
        <begin position="852"/>
        <end position="886"/>
    </location>
</feature>
<feature type="compositionally biased region" description="Basic and acidic residues" evidence="2">
    <location>
        <begin position="448"/>
        <end position="464"/>
    </location>
</feature>
<gene>
    <name evidence="3" type="ORF">PGLA2088_LOCUS32003</name>
</gene>
<evidence type="ECO:0000256" key="1">
    <source>
        <dbReference type="SAM" id="Coils"/>
    </source>
</evidence>
<feature type="coiled-coil region" evidence="1">
    <location>
        <begin position="950"/>
        <end position="1028"/>
    </location>
</feature>
<feature type="compositionally biased region" description="Polar residues" evidence="2">
    <location>
        <begin position="770"/>
        <end position="786"/>
    </location>
</feature>
<organism evidence="3 4">
    <name type="scientific">Polarella glacialis</name>
    <name type="common">Dinoflagellate</name>
    <dbReference type="NCBI Taxonomy" id="89957"/>
    <lineage>
        <taxon>Eukaryota</taxon>
        <taxon>Sar</taxon>
        <taxon>Alveolata</taxon>
        <taxon>Dinophyceae</taxon>
        <taxon>Suessiales</taxon>
        <taxon>Suessiaceae</taxon>
        <taxon>Polarella</taxon>
    </lineage>
</organism>
<feature type="coiled-coil region" evidence="1">
    <location>
        <begin position="1126"/>
        <end position="1211"/>
    </location>
</feature>
<reference evidence="3" key="1">
    <citation type="submission" date="2021-02" db="EMBL/GenBank/DDBJ databases">
        <authorList>
            <person name="Dougan E. K."/>
            <person name="Rhodes N."/>
            <person name="Thang M."/>
            <person name="Chan C."/>
        </authorList>
    </citation>
    <scope>NUCLEOTIDE SEQUENCE</scope>
</reference>
<comment type="caution">
    <text evidence="3">The sequence shown here is derived from an EMBL/GenBank/DDBJ whole genome shotgun (WGS) entry which is preliminary data.</text>
</comment>
<dbReference type="GO" id="GO:0005764">
    <property type="term" value="C:lysosome"/>
    <property type="evidence" value="ECO:0007669"/>
    <property type="project" value="TreeGrafter"/>
</dbReference>
<protein>
    <submittedName>
        <fullName evidence="3">Uncharacterized protein</fullName>
    </submittedName>
</protein>
<feature type="region of interest" description="Disordered" evidence="2">
    <location>
        <begin position="440"/>
        <end position="464"/>
    </location>
</feature>
<dbReference type="PANTHER" id="PTHR46753:SF2">
    <property type="entry name" value="FYVE AND COILED-COIL DOMAIN-CONTAINING PROTEIN 1"/>
    <property type="match status" value="1"/>
</dbReference>
<name>A0A813KGF8_POLGL</name>
<feature type="coiled-coil region" evidence="1">
    <location>
        <begin position="1060"/>
        <end position="1087"/>
    </location>
</feature>
<evidence type="ECO:0000313" key="3">
    <source>
        <dbReference type="EMBL" id="CAE8701408.1"/>
    </source>
</evidence>
<keyword evidence="1" id="KW-0175">Coiled coil</keyword>
<feature type="region of interest" description="Disordered" evidence="2">
    <location>
        <begin position="768"/>
        <end position="792"/>
    </location>
</feature>
<dbReference type="GO" id="GO:0005776">
    <property type="term" value="C:autophagosome"/>
    <property type="evidence" value="ECO:0007669"/>
    <property type="project" value="TreeGrafter"/>
</dbReference>
<proteinExistence type="predicted"/>
<dbReference type="GO" id="GO:1901098">
    <property type="term" value="P:positive regulation of autophagosome maturation"/>
    <property type="evidence" value="ECO:0007669"/>
    <property type="project" value="TreeGrafter"/>
</dbReference>
<feature type="non-terminal residue" evidence="3">
    <location>
        <position position="1"/>
    </location>
</feature>